<dbReference type="SMART" id="SM00986">
    <property type="entry name" value="UDG"/>
    <property type="match status" value="1"/>
</dbReference>
<protein>
    <recommendedName>
        <fullName evidence="5 9">Uracil-DNA glycosylase</fullName>
        <shortName evidence="9">UDG</shortName>
        <ecNumber evidence="4 9">3.2.2.27</ecNumber>
    </recommendedName>
</protein>
<keyword evidence="14" id="KW-1185">Reference proteome</keyword>
<dbReference type="EMBL" id="CP035033">
    <property type="protein sequence ID" value="QAB14577.1"/>
    <property type="molecule type" value="Genomic_DNA"/>
</dbReference>
<evidence type="ECO:0000256" key="5">
    <source>
        <dbReference type="ARBA" id="ARBA00018429"/>
    </source>
</evidence>
<evidence type="ECO:0000313" key="13">
    <source>
        <dbReference type="EMBL" id="QAB14577.1"/>
    </source>
</evidence>
<dbReference type="HAMAP" id="MF_00148">
    <property type="entry name" value="UDG"/>
    <property type="match status" value="1"/>
</dbReference>
<evidence type="ECO:0000256" key="2">
    <source>
        <dbReference type="ARBA" id="ARBA00002631"/>
    </source>
</evidence>
<feature type="active site" description="Proton acceptor" evidence="9 10">
    <location>
        <position position="69"/>
    </location>
</feature>
<dbReference type="Pfam" id="PF03167">
    <property type="entry name" value="UDG"/>
    <property type="match status" value="1"/>
</dbReference>
<comment type="function">
    <text evidence="2 9 11">Excises uracil residues from the DNA which can arise as a result of misincorporation of dUMP residues by DNA polymerase or due to deamination of cytosine.</text>
</comment>
<dbReference type="EC" id="3.2.2.27" evidence="4 9"/>
<comment type="subcellular location">
    <subcellularLocation>
        <location evidence="9">Cytoplasm</location>
    </subcellularLocation>
</comment>
<evidence type="ECO:0000256" key="8">
    <source>
        <dbReference type="ARBA" id="ARBA00023204"/>
    </source>
</evidence>
<keyword evidence="13" id="KW-0326">Glycosidase</keyword>
<reference evidence="13 14" key="1">
    <citation type="journal article" date="2018" name="Environ. Microbiol.">
        <title>Genomes of ubiquitous marine and hypersaline Hydrogenovibrio, Thiomicrorhabdus and Thiomicrospira spp. encode a diversity of mechanisms to sustain chemolithoautotrophy in heterogeneous environments.</title>
        <authorList>
            <person name="Scott K.M."/>
            <person name="Williams J."/>
            <person name="Porter C.M.B."/>
            <person name="Russel S."/>
            <person name="Harmer T.L."/>
            <person name="Paul J.H."/>
            <person name="Antonen K.M."/>
            <person name="Bridges M.K."/>
            <person name="Camper G.J."/>
            <person name="Campla C.K."/>
            <person name="Casella L.G."/>
            <person name="Chase E."/>
            <person name="Conrad J.W."/>
            <person name="Cruz M.C."/>
            <person name="Dunlap D.S."/>
            <person name="Duran L."/>
            <person name="Fahsbender E.M."/>
            <person name="Goldsmith D.B."/>
            <person name="Keeley R.F."/>
            <person name="Kondoff M.R."/>
            <person name="Kussy B.I."/>
            <person name="Lane M.K."/>
            <person name="Lawler S."/>
            <person name="Leigh B.A."/>
            <person name="Lewis C."/>
            <person name="Lostal L.M."/>
            <person name="Marking D."/>
            <person name="Mancera P.A."/>
            <person name="McClenthan E.C."/>
            <person name="McIntyre E.A."/>
            <person name="Mine J.A."/>
            <person name="Modi S."/>
            <person name="Moore B.D."/>
            <person name="Morgan W.A."/>
            <person name="Nelson K.M."/>
            <person name="Nguyen K.N."/>
            <person name="Ogburn N."/>
            <person name="Parrino D.G."/>
            <person name="Pedapudi A.D."/>
            <person name="Pelham R.P."/>
            <person name="Preece A.M."/>
            <person name="Rampersad E.A."/>
            <person name="Richardson J.C."/>
            <person name="Rodgers C.M."/>
            <person name="Schaffer B.L."/>
            <person name="Sheridan N.E."/>
            <person name="Solone M.R."/>
            <person name="Staley Z.R."/>
            <person name="Tabuchi M."/>
            <person name="Waide R.J."/>
            <person name="Wanjugi P.W."/>
            <person name="Young S."/>
            <person name="Clum A."/>
            <person name="Daum C."/>
            <person name="Huntemann M."/>
            <person name="Ivanova N."/>
            <person name="Kyrpides N."/>
            <person name="Mikhailova N."/>
            <person name="Palaniappan K."/>
            <person name="Pillay M."/>
            <person name="Reddy T.B.K."/>
            <person name="Shapiro N."/>
            <person name="Stamatis D."/>
            <person name="Varghese N."/>
            <person name="Woyke T."/>
            <person name="Boden R."/>
            <person name="Freyermuth S.K."/>
            <person name="Kerfeld C.A."/>
        </authorList>
    </citation>
    <scope>NUCLEOTIDE SEQUENCE [LARGE SCALE GENOMIC DNA]</scope>
    <source>
        <strain evidence="13 14">JR-2</strain>
    </source>
</reference>
<dbReference type="GO" id="GO:0097510">
    <property type="term" value="P:base-excision repair, AP site formation via deaminated base removal"/>
    <property type="evidence" value="ECO:0007669"/>
    <property type="project" value="TreeGrafter"/>
</dbReference>
<dbReference type="InterPro" id="IPR036895">
    <property type="entry name" value="Uracil-DNA_glycosylase-like_sf"/>
</dbReference>
<evidence type="ECO:0000256" key="10">
    <source>
        <dbReference type="PROSITE-ProRule" id="PRU10072"/>
    </source>
</evidence>
<dbReference type="NCBIfam" id="NF003591">
    <property type="entry name" value="PRK05254.1-4"/>
    <property type="match status" value="1"/>
</dbReference>
<keyword evidence="7 9" id="KW-0378">Hydrolase</keyword>
<evidence type="ECO:0000256" key="7">
    <source>
        <dbReference type="ARBA" id="ARBA00022801"/>
    </source>
</evidence>
<comment type="similarity">
    <text evidence="3 9 11">Belongs to the uracil-DNA glycosylase (UDG) superfamily. UNG family.</text>
</comment>
<dbReference type="RefSeq" id="WP_128384314.1">
    <property type="nucleotide sequence ID" value="NZ_CP035033.1"/>
</dbReference>
<dbReference type="InterPro" id="IPR002043">
    <property type="entry name" value="UDG_fam1"/>
</dbReference>
<dbReference type="GO" id="GO:0005737">
    <property type="term" value="C:cytoplasm"/>
    <property type="evidence" value="ECO:0007669"/>
    <property type="project" value="UniProtKB-SubCell"/>
</dbReference>
<dbReference type="InterPro" id="IPR005122">
    <property type="entry name" value="Uracil-DNA_glycosylase-like"/>
</dbReference>
<sequence length="231" mass="26148">MPQQNIQLDPSWLAVVGQEFDQPYMQELKAFLTAEKAQGKRILPKGSQWFNALNSTPFDKVKVVILGQDPYPTIGHAHGLSFSVLPDVQPLPKSLLNINKELQDDLNVDNQHCGYLQPWADQGVLLLNAVLTVEAGQPNAHQNRGWEQFTDAIIHALATQREHLVFILWGAYAQKKGRFIDPQRHLILKSPHPSPLSAYRGFFGSRPFSRANHYLTQHRQAPIDWQLPPKA</sequence>
<dbReference type="InterPro" id="IPR018085">
    <property type="entry name" value="Ura-DNA_Glyclase_AS"/>
</dbReference>
<dbReference type="Proteomes" id="UP000285478">
    <property type="component" value="Chromosome"/>
</dbReference>
<accession>A0A451G508</accession>
<proteinExistence type="inferred from homology"/>
<dbReference type="AlphaFoldDB" id="A0A451G508"/>
<feature type="domain" description="Uracil-DNA glycosylase-like" evidence="12">
    <location>
        <begin position="54"/>
        <end position="215"/>
    </location>
</feature>
<dbReference type="SMART" id="SM00987">
    <property type="entry name" value="UreE_C"/>
    <property type="match status" value="1"/>
</dbReference>
<evidence type="ECO:0000259" key="12">
    <source>
        <dbReference type="SMART" id="SM00986"/>
    </source>
</evidence>
<evidence type="ECO:0000256" key="6">
    <source>
        <dbReference type="ARBA" id="ARBA00022763"/>
    </source>
</evidence>
<dbReference type="NCBIfam" id="NF003592">
    <property type="entry name" value="PRK05254.1-5"/>
    <property type="match status" value="1"/>
</dbReference>
<evidence type="ECO:0000256" key="1">
    <source>
        <dbReference type="ARBA" id="ARBA00001400"/>
    </source>
</evidence>
<evidence type="ECO:0000256" key="4">
    <source>
        <dbReference type="ARBA" id="ARBA00012030"/>
    </source>
</evidence>
<dbReference type="FunFam" id="3.40.470.10:FF:000001">
    <property type="entry name" value="Uracil-DNA glycosylase"/>
    <property type="match status" value="1"/>
</dbReference>
<dbReference type="KEGG" id="htr:EPV75_02295"/>
<evidence type="ECO:0000256" key="11">
    <source>
        <dbReference type="RuleBase" id="RU003780"/>
    </source>
</evidence>
<organism evidence="13 14">
    <name type="scientific">Hydrogenovibrio thermophilus</name>
    <dbReference type="NCBI Taxonomy" id="265883"/>
    <lineage>
        <taxon>Bacteria</taxon>
        <taxon>Pseudomonadati</taxon>
        <taxon>Pseudomonadota</taxon>
        <taxon>Gammaproteobacteria</taxon>
        <taxon>Thiotrichales</taxon>
        <taxon>Piscirickettsiaceae</taxon>
        <taxon>Hydrogenovibrio</taxon>
    </lineage>
</organism>
<keyword evidence="6 9" id="KW-0227">DNA damage</keyword>
<dbReference type="NCBIfam" id="NF003588">
    <property type="entry name" value="PRK05254.1-1"/>
    <property type="match status" value="1"/>
</dbReference>
<dbReference type="CDD" id="cd10027">
    <property type="entry name" value="UDG-F1-like"/>
    <property type="match status" value="1"/>
</dbReference>
<evidence type="ECO:0000256" key="9">
    <source>
        <dbReference type="HAMAP-Rule" id="MF_00148"/>
    </source>
</evidence>
<dbReference type="NCBIfam" id="TIGR00628">
    <property type="entry name" value="ung"/>
    <property type="match status" value="1"/>
</dbReference>
<dbReference type="PANTHER" id="PTHR11264:SF0">
    <property type="entry name" value="URACIL-DNA GLYCOSYLASE"/>
    <property type="match status" value="1"/>
</dbReference>
<dbReference type="Gene3D" id="3.40.470.10">
    <property type="entry name" value="Uracil-DNA glycosylase-like domain"/>
    <property type="match status" value="1"/>
</dbReference>
<dbReference type="PANTHER" id="PTHR11264">
    <property type="entry name" value="URACIL-DNA GLYCOSYLASE"/>
    <property type="match status" value="1"/>
</dbReference>
<evidence type="ECO:0000256" key="3">
    <source>
        <dbReference type="ARBA" id="ARBA00008184"/>
    </source>
</evidence>
<keyword evidence="9" id="KW-0963">Cytoplasm</keyword>
<keyword evidence="8 9" id="KW-0234">DNA repair</keyword>
<dbReference type="NCBIfam" id="NF003589">
    <property type="entry name" value="PRK05254.1-2"/>
    <property type="match status" value="1"/>
</dbReference>
<dbReference type="PROSITE" id="PS00130">
    <property type="entry name" value="U_DNA_GLYCOSYLASE"/>
    <property type="match status" value="1"/>
</dbReference>
<evidence type="ECO:0000313" key="14">
    <source>
        <dbReference type="Proteomes" id="UP000285478"/>
    </source>
</evidence>
<dbReference type="GO" id="GO:0004844">
    <property type="term" value="F:uracil DNA N-glycosylase activity"/>
    <property type="evidence" value="ECO:0007669"/>
    <property type="project" value="UniProtKB-UniRule"/>
</dbReference>
<name>A0A451G508_9GAMM</name>
<dbReference type="SUPFAM" id="SSF52141">
    <property type="entry name" value="Uracil-DNA glycosylase-like"/>
    <property type="match status" value="1"/>
</dbReference>
<gene>
    <name evidence="9" type="primary">ung</name>
    <name evidence="13" type="ORF">EPV75_02295</name>
</gene>
<comment type="catalytic activity">
    <reaction evidence="1 9 11">
        <text>Hydrolyzes single-stranded DNA or mismatched double-stranded DNA and polynucleotides, releasing free uracil.</text>
        <dbReference type="EC" id="3.2.2.27"/>
    </reaction>
</comment>